<dbReference type="PANTHER" id="PTHR33359:SF1">
    <property type="entry name" value="MOLYBDOPTERIN SYNTHASE SULFUR CARRIER SUBUNIT"/>
    <property type="match status" value="1"/>
</dbReference>
<reference evidence="4" key="1">
    <citation type="submission" date="2021-02" db="EMBL/GenBank/DDBJ databases">
        <title>First Annotated Genome of the Yellow-green Alga Tribonema minus.</title>
        <authorList>
            <person name="Mahan K.M."/>
        </authorList>
    </citation>
    <scope>NUCLEOTIDE SEQUENCE</scope>
    <source>
        <strain evidence="4">UTEX B ZZ1240</strain>
    </source>
</reference>
<dbReference type="PANTHER" id="PTHR33359">
    <property type="entry name" value="MOLYBDOPTERIN SYNTHASE SULFUR CARRIER SUBUNIT"/>
    <property type="match status" value="1"/>
</dbReference>
<dbReference type="GO" id="GO:1990133">
    <property type="term" value="C:molybdopterin adenylyltransferase complex"/>
    <property type="evidence" value="ECO:0007669"/>
    <property type="project" value="TreeGrafter"/>
</dbReference>
<comment type="pathway">
    <text evidence="1">Cofactor biosynthesis; molybdopterin biosynthesis.</text>
</comment>
<dbReference type="GO" id="GO:0000166">
    <property type="term" value="F:nucleotide binding"/>
    <property type="evidence" value="ECO:0007669"/>
    <property type="project" value="UniProtKB-KW"/>
</dbReference>
<dbReference type="InterPro" id="IPR044672">
    <property type="entry name" value="MOCS2A"/>
</dbReference>
<keyword evidence="2" id="KW-0547">Nucleotide-binding</keyword>
<dbReference type="InterPro" id="IPR012675">
    <property type="entry name" value="Beta-grasp_dom_sf"/>
</dbReference>
<gene>
    <name evidence="4" type="ORF">JKP88DRAFT_199012</name>
</gene>
<dbReference type="NCBIfam" id="TIGR01682">
    <property type="entry name" value="moaD"/>
    <property type="match status" value="1"/>
</dbReference>
<dbReference type="InterPro" id="IPR016155">
    <property type="entry name" value="Mopterin_synth/thiamin_S_b"/>
</dbReference>
<dbReference type="Proteomes" id="UP000664859">
    <property type="component" value="Unassembled WGS sequence"/>
</dbReference>
<dbReference type="OrthoDB" id="5531344at2759"/>
<sequence>MKVKVLFFASCRELAGTKEIAVTLEGAENSTEALRKKLVELLPALEPVAWGITLAVNHEYTDPGQNVQLKDGDEVALIPPISGG</sequence>
<dbReference type="EMBL" id="JAFCMP010000201">
    <property type="protein sequence ID" value="KAG5183591.1"/>
    <property type="molecule type" value="Genomic_DNA"/>
</dbReference>
<evidence type="ECO:0000313" key="5">
    <source>
        <dbReference type="Proteomes" id="UP000664859"/>
    </source>
</evidence>
<organism evidence="4 5">
    <name type="scientific">Tribonema minus</name>
    <dbReference type="NCBI Taxonomy" id="303371"/>
    <lineage>
        <taxon>Eukaryota</taxon>
        <taxon>Sar</taxon>
        <taxon>Stramenopiles</taxon>
        <taxon>Ochrophyta</taxon>
        <taxon>PX clade</taxon>
        <taxon>Xanthophyceae</taxon>
        <taxon>Tribonematales</taxon>
        <taxon>Tribonemataceae</taxon>
        <taxon>Tribonema</taxon>
    </lineage>
</organism>
<evidence type="ECO:0000256" key="3">
    <source>
        <dbReference type="ARBA" id="ARBA00023150"/>
    </source>
</evidence>
<dbReference type="Gene3D" id="3.10.20.30">
    <property type="match status" value="1"/>
</dbReference>
<dbReference type="GO" id="GO:0006777">
    <property type="term" value="P:Mo-molybdopterin cofactor biosynthetic process"/>
    <property type="evidence" value="ECO:0007669"/>
    <property type="project" value="UniProtKB-KW"/>
</dbReference>
<dbReference type="InterPro" id="IPR003749">
    <property type="entry name" value="ThiS/MoaD-like"/>
</dbReference>
<accession>A0A835YXW6</accession>
<evidence type="ECO:0000313" key="4">
    <source>
        <dbReference type="EMBL" id="KAG5183591.1"/>
    </source>
</evidence>
<dbReference type="AlphaFoldDB" id="A0A835YXW6"/>
<proteinExistence type="predicted"/>
<dbReference type="SUPFAM" id="SSF54285">
    <property type="entry name" value="MoaD/ThiS"/>
    <property type="match status" value="1"/>
</dbReference>
<dbReference type="UniPathway" id="UPA00344"/>
<evidence type="ECO:0008006" key="6">
    <source>
        <dbReference type="Google" id="ProtNLM"/>
    </source>
</evidence>
<dbReference type="FunFam" id="3.10.20.30:FF:000010">
    <property type="entry name" value="Molybdopterin synthase sulfur carrier subunit"/>
    <property type="match status" value="1"/>
</dbReference>
<name>A0A835YXW6_9STRA</name>
<keyword evidence="3" id="KW-0501">Molybdenum cofactor biosynthesis</keyword>
<dbReference type="Pfam" id="PF02597">
    <property type="entry name" value="ThiS"/>
    <property type="match status" value="1"/>
</dbReference>
<comment type="caution">
    <text evidence="4">The sequence shown here is derived from an EMBL/GenBank/DDBJ whole genome shotgun (WGS) entry which is preliminary data.</text>
</comment>
<keyword evidence="5" id="KW-1185">Reference proteome</keyword>
<evidence type="ECO:0000256" key="1">
    <source>
        <dbReference type="ARBA" id="ARBA00005046"/>
    </source>
</evidence>
<dbReference type="CDD" id="cd00754">
    <property type="entry name" value="Ubl_MoaD"/>
    <property type="match status" value="1"/>
</dbReference>
<protein>
    <recommendedName>
        <fullName evidence="6">Molybdopterin synthase sulfur carrier subunit</fullName>
    </recommendedName>
</protein>
<evidence type="ECO:0000256" key="2">
    <source>
        <dbReference type="ARBA" id="ARBA00022741"/>
    </source>
</evidence>